<evidence type="ECO:0000259" key="1">
    <source>
        <dbReference type="Pfam" id="PF04149"/>
    </source>
</evidence>
<evidence type="ECO:0000313" key="2">
    <source>
        <dbReference type="EMBL" id="GFJ78461.1"/>
    </source>
</evidence>
<dbReference type="Pfam" id="PF04149">
    <property type="entry name" value="DUF397"/>
    <property type="match status" value="1"/>
</dbReference>
<comment type="caution">
    <text evidence="2">The sequence shown here is derived from an EMBL/GenBank/DDBJ whole genome shotgun (WGS) entry which is preliminary data.</text>
</comment>
<gene>
    <name evidence="2" type="ORF">Phou_026410</name>
</gene>
<accession>A0A6V8K7Q5</accession>
<dbReference type="AlphaFoldDB" id="A0A6V8K7Q5"/>
<protein>
    <recommendedName>
        <fullName evidence="1">DUF397 domain-containing protein</fullName>
    </recommendedName>
</protein>
<name>A0A6V8K7Q5_9ACTN</name>
<proteinExistence type="predicted"/>
<evidence type="ECO:0000313" key="3">
    <source>
        <dbReference type="Proteomes" id="UP000482800"/>
    </source>
</evidence>
<reference evidence="2 3" key="2">
    <citation type="submission" date="2020-03" db="EMBL/GenBank/DDBJ databases">
        <authorList>
            <person name="Ichikawa N."/>
            <person name="Kimura A."/>
            <person name="Kitahashi Y."/>
            <person name="Uohara A."/>
        </authorList>
    </citation>
    <scope>NUCLEOTIDE SEQUENCE [LARGE SCALE GENOMIC DNA]</scope>
    <source>
        <strain evidence="2 3">NBRC 108639</strain>
    </source>
</reference>
<feature type="domain" description="DUF397" evidence="1">
    <location>
        <begin position="7"/>
        <end position="57"/>
    </location>
</feature>
<dbReference type="EMBL" id="BLPF01000001">
    <property type="protein sequence ID" value="GFJ78461.1"/>
    <property type="molecule type" value="Genomic_DNA"/>
</dbReference>
<sequence length="63" mass="6869">MADGPTNWRKSMQCESQNCVEVAFGEAHVAIRNSASPDGPFIEVTATAWRAFCAALRDGALRR</sequence>
<dbReference type="Proteomes" id="UP000482800">
    <property type="component" value="Unassembled WGS sequence"/>
</dbReference>
<dbReference type="InterPro" id="IPR007278">
    <property type="entry name" value="DUF397"/>
</dbReference>
<reference evidence="2 3" key="1">
    <citation type="submission" date="2020-03" db="EMBL/GenBank/DDBJ databases">
        <title>Whole genome shotgun sequence of Phytohabitans houttuyneae NBRC 108639.</title>
        <authorList>
            <person name="Komaki H."/>
            <person name="Tamura T."/>
        </authorList>
    </citation>
    <scope>NUCLEOTIDE SEQUENCE [LARGE SCALE GENOMIC DNA]</scope>
    <source>
        <strain evidence="2 3">NBRC 108639</strain>
    </source>
</reference>
<keyword evidence="3" id="KW-1185">Reference proteome</keyword>
<organism evidence="2 3">
    <name type="scientific">Phytohabitans houttuyneae</name>
    <dbReference type="NCBI Taxonomy" id="1076126"/>
    <lineage>
        <taxon>Bacteria</taxon>
        <taxon>Bacillati</taxon>
        <taxon>Actinomycetota</taxon>
        <taxon>Actinomycetes</taxon>
        <taxon>Micromonosporales</taxon>
        <taxon>Micromonosporaceae</taxon>
    </lineage>
</organism>